<dbReference type="Proteomes" id="UP000554482">
    <property type="component" value="Unassembled WGS sequence"/>
</dbReference>
<organism evidence="1 2">
    <name type="scientific">Thalictrum thalictroides</name>
    <name type="common">Rue-anemone</name>
    <name type="synonym">Anemone thalictroides</name>
    <dbReference type="NCBI Taxonomy" id="46969"/>
    <lineage>
        <taxon>Eukaryota</taxon>
        <taxon>Viridiplantae</taxon>
        <taxon>Streptophyta</taxon>
        <taxon>Embryophyta</taxon>
        <taxon>Tracheophyta</taxon>
        <taxon>Spermatophyta</taxon>
        <taxon>Magnoliopsida</taxon>
        <taxon>Ranunculales</taxon>
        <taxon>Ranunculaceae</taxon>
        <taxon>Thalictroideae</taxon>
        <taxon>Thalictrum</taxon>
    </lineage>
</organism>
<dbReference type="EMBL" id="JABWDY010023285">
    <property type="protein sequence ID" value="KAF5191051.1"/>
    <property type="molecule type" value="Genomic_DNA"/>
</dbReference>
<reference evidence="1 2" key="1">
    <citation type="submission" date="2020-06" db="EMBL/GenBank/DDBJ databases">
        <title>Transcriptomic and genomic resources for Thalictrum thalictroides and T. hernandezii: Facilitating candidate gene discovery in an emerging model plant lineage.</title>
        <authorList>
            <person name="Arias T."/>
            <person name="Riano-Pachon D.M."/>
            <person name="Di Stilio V.S."/>
        </authorList>
    </citation>
    <scope>NUCLEOTIDE SEQUENCE [LARGE SCALE GENOMIC DNA]</scope>
    <source>
        <strain evidence="2">cv. WT478/WT964</strain>
        <tissue evidence="1">Leaves</tissue>
    </source>
</reference>
<keyword evidence="2" id="KW-1185">Reference proteome</keyword>
<protein>
    <submittedName>
        <fullName evidence="1">Uncharacterized protein</fullName>
    </submittedName>
</protein>
<name>A0A7J6W1J6_THATH</name>
<evidence type="ECO:0000313" key="2">
    <source>
        <dbReference type="Proteomes" id="UP000554482"/>
    </source>
</evidence>
<accession>A0A7J6W1J6</accession>
<proteinExistence type="predicted"/>
<dbReference type="AlphaFoldDB" id="A0A7J6W1J6"/>
<comment type="caution">
    <text evidence="1">The sequence shown here is derived from an EMBL/GenBank/DDBJ whole genome shotgun (WGS) entry which is preliminary data.</text>
</comment>
<evidence type="ECO:0000313" key="1">
    <source>
        <dbReference type="EMBL" id="KAF5191051.1"/>
    </source>
</evidence>
<gene>
    <name evidence="1" type="ORF">FRX31_019362</name>
</gene>
<sequence length="71" mass="8381">MIQLTVDPPLLGLELFNEFKLLSRLFEAVNAKVYRIRSRLNELNKLCFCWTIVWRKNIILLVDPSKLEHPA</sequence>